<dbReference type="PANTHER" id="PTHR10064">
    <property type="entry name" value="60S RIBOSOMAL PROTEIN L22"/>
    <property type="match status" value="1"/>
</dbReference>
<comment type="similarity">
    <text evidence="1">Belongs to the eukaryotic ribosomal protein eL22 family.</text>
</comment>
<dbReference type="PANTHER" id="PTHR10064:SF0">
    <property type="entry name" value="FI24544P1-RELATED"/>
    <property type="match status" value="1"/>
</dbReference>
<dbReference type="Gene3D" id="3.30.1360.210">
    <property type="match status" value="2"/>
</dbReference>
<proteinExistence type="inferred from homology"/>
<dbReference type="GO" id="GO:0005840">
    <property type="term" value="C:ribosome"/>
    <property type="evidence" value="ECO:0007669"/>
    <property type="project" value="UniProtKB-KW"/>
</dbReference>
<evidence type="ECO:0000313" key="7">
    <source>
        <dbReference type="Proteomes" id="UP001642464"/>
    </source>
</evidence>
<evidence type="ECO:0000256" key="2">
    <source>
        <dbReference type="ARBA" id="ARBA00022980"/>
    </source>
</evidence>
<evidence type="ECO:0000256" key="1">
    <source>
        <dbReference type="ARBA" id="ARBA00007817"/>
    </source>
</evidence>
<gene>
    <name evidence="6" type="ORF">SCF082_LOCUS43196</name>
</gene>
<accession>A0ABP0QTU7</accession>
<dbReference type="InterPro" id="IPR002671">
    <property type="entry name" value="Ribosomal_eL22"/>
</dbReference>
<dbReference type="Pfam" id="PF01776">
    <property type="entry name" value="Ribosomal_L22e"/>
    <property type="match status" value="2"/>
</dbReference>
<evidence type="ECO:0000256" key="5">
    <source>
        <dbReference type="ARBA" id="ARBA00041214"/>
    </source>
</evidence>
<sequence length="222" mass="26080">MLKFTVDCQQPADDNIIETKDFEQFLMRRIKVDGKAGNLGDKVSINREKAKIHVTAESPFSKRYLKYLGKKYLKSQQLRDFLRIVAPSKTSYEMRYFNINDDKDEEQGPEKSKKSMLKFTVDCQQPADDNIIETKDFEQFLMRRIKVDGKAGNLGDKVSINREKAKIHVTAESPFSKRYLKYLGKKYLKSQQLRDFLRIVAPSKTSYEMRYFNINDDKDEEE</sequence>
<keyword evidence="2 6" id="KW-0689">Ribosomal protein</keyword>
<keyword evidence="3" id="KW-0687">Ribonucleoprotein</keyword>
<organism evidence="6 7">
    <name type="scientific">Durusdinium trenchii</name>
    <dbReference type="NCBI Taxonomy" id="1381693"/>
    <lineage>
        <taxon>Eukaryota</taxon>
        <taxon>Sar</taxon>
        <taxon>Alveolata</taxon>
        <taxon>Dinophyceae</taxon>
        <taxon>Suessiales</taxon>
        <taxon>Symbiodiniaceae</taxon>
        <taxon>Durusdinium</taxon>
    </lineage>
</organism>
<keyword evidence="7" id="KW-1185">Reference proteome</keyword>
<reference evidence="6 7" key="1">
    <citation type="submission" date="2024-02" db="EMBL/GenBank/DDBJ databases">
        <authorList>
            <person name="Chen Y."/>
            <person name="Shah S."/>
            <person name="Dougan E. K."/>
            <person name="Thang M."/>
            <person name="Chan C."/>
        </authorList>
    </citation>
    <scope>NUCLEOTIDE SEQUENCE [LARGE SCALE GENOMIC DNA]</scope>
</reference>
<evidence type="ECO:0000256" key="3">
    <source>
        <dbReference type="ARBA" id="ARBA00023274"/>
    </source>
</evidence>
<comment type="caution">
    <text evidence="6">The sequence shown here is derived from an EMBL/GenBank/DDBJ whole genome shotgun (WGS) entry which is preliminary data.</text>
</comment>
<protein>
    <recommendedName>
        <fullName evidence="4">Large ribosomal subunit protein eL22</fullName>
    </recommendedName>
    <alternativeName>
        <fullName evidence="5">60S ribosomal protein L22</fullName>
    </alternativeName>
</protein>
<dbReference type="EMBL" id="CAXAMM010040217">
    <property type="protein sequence ID" value="CAK9091724.1"/>
    <property type="molecule type" value="Genomic_DNA"/>
</dbReference>
<evidence type="ECO:0000256" key="4">
    <source>
        <dbReference type="ARBA" id="ARBA00040613"/>
    </source>
</evidence>
<name>A0ABP0QTU7_9DINO</name>
<evidence type="ECO:0000313" key="6">
    <source>
        <dbReference type="EMBL" id="CAK9091724.1"/>
    </source>
</evidence>
<dbReference type="InterPro" id="IPR038526">
    <property type="entry name" value="Ribosomal_eL22_sf"/>
</dbReference>
<dbReference type="Proteomes" id="UP001642464">
    <property type="component" value="Unassembled WGS sequence"/>
</dbReference>